<dbReference type="GO" id="GO:0005886">
    <property type="term" value="C:plasma membrane"/>
    <property type="evidence" value="ECO:0007669"/>
    <property type="project" value="UniProtKB-SubCell"/>
</dbReference>
<keyword evidence="9" id="KW-0325">Glycoprotein</keyword>
<keyword evidence="3" id="KW-1003">Cell membrane</keyword>
<protein>
    <submittedName>
        <fullName evidence="13">Uncharacterized protein</fullName>
    </submittedName>
</protein>
<dbReference type="InterPro" id="IPR002159">
    <property type="entry name" value="CD36_fam"/>
</dbReference>
<evidence type="ECO:0000313" key="13">
    <source>
        <dbReference type="EMBL" id="CAH0769789.1"/>
    </source>
</evidence>
<keyword evidence="5 12" id="KW-1133">Transmembrane helix</keyword>
<accession>A0A9P0CBN2</accession>
<dbReference type="PRINTS" id="PR01609">
    <property type="entry name" value="CD36FAMILY"/>
</dbReference>
<keyword evidence="6 12" id="KW-0472">Membrane</keyword>
<evidence type="ECO:0000256" key="10">
    <source>
        <dbReference type="PIRSR" id="PIRSR605428-52"/>
    </source>
</evidence>
<dbReference type="PRINTS" id="PR01610">
    <property type="entry name" value="CD36ANTIGEN"/>
</dbReference>
<dbReference type="InterPro" id="IPR005428">
    <property type="entry name" value="CD36/SCARB1/SNMP1"/>
</dbReference>
<dbReference type="PANTHER" id="PTHR11923:SF50">
    <property type="entry name" value="GH19047P"/>
    <property type="match status" value="1"/>
</dbReference>
<organism evidence="13 14">
    <name type="scientific">Bemisia tabaci</name>
    <name type="common">Sweetpotato whitefly</name>
    <name type="synonym">Aleurodes tabaci</name>
    <dbReference type="NCBI Taxonomy" id="7038"/>
    <lineage>
        <taxon>Eukaryota</taxon>
        <taxon>Metazoa</taxon>
        <taxon>Ecdysozoa</taxon>
        <taxon>Arthropoda</taxon>
        <taxon>Hexapoda</taxon>
        <taxon>Insecta</taxon>
        <taxon>Pterygota</taxon>
        <taxon>Neoptera</taxon>
        <taxon>Paraneoptera</taxon>
        <taxon>Hemiptera</taxon>
        <taxon>Sternorrhyncha</taxon>
        <taxon>Aleyrodoidea</taxon>
        <taxon>Aleyrodidae</taxon>
        <taxon>Aleyrodinae</taxon>
        <taxon>Bemisia</taxon>
    </lineage>
</organism>
<evidence type="ECO:0000256" key="9">
    <source>
        <dbReference type="ARBA" id="ARBA00023180"/>
    </source>
</evidence>
<name>A0A9P0CBN2_BEMTA</name>
<keyword evidence="8" id="KW-0675">Receptor</keyword>
<evidence type="ECO:0000256" key="5">
    <source>
        <dbReference type="ARBA" id="ARBA00022989"/>
    </source>
</evidence>
<feature type="disulfide bond" evidence="10">
    <location>
        <begin position="495"/>
        <end position="503"/>
    </location>
</feature>
<sequence length="683" mass="77133">MSTEDNEPNWNKLLEQDDTTTNSPKHNGSVGIDIPPSEEATELDRCISQSEAEQTKFLPTTNDSTNLKNGINTHGVNTIQILTGKNKDITLTSNDKKDKFRPYSLFPCFNFSSNSTNFSTGKSEIPNSPLINGTKVYMTNNRKSQTDVNAEWKSIKSHTNSLQKSSKFIPRCNCWLIILYLGLVLTSLLCGVMWFTNVYQTEIAKKLTLYNGSLLMNNWANSSVKPNVCVYAFNYTNADEFLTSNDDKMRLKVQEVGPYCYKESVLRTNVVFNDDDGTVTFSEFRSHEFDEDASRGNKDDLLTLPNVPVIGAISQVKNYNTLYRRGLAFTLKWSENSSPFVKVKAHDYFFGYDDSLVKIAGKIARFLHKEMPFDKFGILAKKSGLNKDRITIQGGYKDLDHFGDVVAVNGVNETDKWKSDDCNAIEGSYGSFFPRKLLQDKSKPLYIYNKDICRKLPLVYKEQIPYQEGMMADVYALPTNVFASPKRNSYNQCFCKREFEISCPDGIFDAAPCSSGFPMVFSQPHFLNADPILVDAVDGLSPNETLHDFKLHIHRGLGITIGSESRIQINIRVSKVPELSILDPFEDDSVLPIVWLEVGVGKIPPKLFAFIHHASVTVNLVEKILKYGSLCVLIIILVLLSHSYFKKLLPWSRRLKMKPTGDKAQTINMNNVLTQTCTIKNKF</sequence>
<feature type="disulfide bond" evidence="10">
    <location>
        <begin position="453"/>
        <end position="513"/>
    </location>
</feature>
<evidence type="ECO:0000256" key="1">
    <source>
        <dbReference type="ARBA" id="ARBA00004651"/>
    </source>
</evidence>
<evidence type="ECO:0000256" key="4">
    <source>
        <dbReference type="ARBA" id="ARBA00022692"/>
    </source>
</evidence>
<evidence type="ECO:0000256" key="2">
    <source>
        <dbReference type="ARBA" id="ARBA00010532"/>
    </source>
</evidence>
<keyword evidence="7 10" id="KW-1015">Disulfide bond</keyword>
<evidence type="ECO:0000256" key="12">
    <source>
        <dbReference type="SAM" id="Phobius"/>
    </source>
</evidence>
<evidence type="ECO:0000256" key="7">
    <source>
        <dbReference type="ARBA" id="ARBA00023157"/>
    </source>
</evidence>
<evidence type="ECO:0000313" key="14">
    <source>
        <dbReference type="Proteomes" id="UP001152759"/>
    </source>
</evidence>
<feature type="disulfide bond" evidence="10">
    <location>
        <begin position="422"/>
        <end position="493"/>
    </location>
</feature>
<comment type="similarity">
    <text evidence="2">Belongs to the CD36 family.</text>
</comment>
<dbReference type="PANTHER" id="PTHR11923">
    <property type="entry name" value="SCAVENGER RECEPTOR CLASS B TYPE-1 SR-B1"/>
    <property type="match status" value="1"/>
</dbReference>
<dbReference type="GO" id="GO:0005737">
    <property type="term" value="C:cytoplasm"/>
    <property type="evidence" value="ECO:0007669"/>
    <property type="project" value="TreeGrafter"/>
</dbReference>
<dbReference type="Pfam" id="PF01130">
    <property type="entry name" value="CD36"/>
    <property type="match status" value="1"/>
</dbReference>
<feature type="region of interest" description="Disordered" evidence="11">
    <location>
        <begin position="1"/>
        <end position="43"/>
    </location>
</feature>
<gene>
    <name evidence="13" type="ORF">BEMITA_LOCUS6734</name>
</gene>
<dbReference type="AlphaFoldDB" id="A0A9P0CBN2"/>
<evidence type="ECO:0000256" key="6">
    <source>
        <dbReference type="ARBA" id="ARBA00023136"/>
    </source>
</evidence>
<dbReference type="Proteomes" id="UP001152759">
    <property type="component" value="Chromosome 3"/>
</dbReference>
<keyword evidence="14" id="KW-1185">Reference proteome</keyword>
<reference evidence="13" key="1">
    <citation type="submission" date="2021-12" db="EMBL/GenBank/DDBJ databases">
        <authorList>
            <person name="King R."/>
        </authorList>
    </citation>
    <scope>NUCLEOTIDE SEQUENCE</scope>
</reference>
<proteinExistence type="inferred from homology"/>
<keyword evidence="4 12" id="KW-0812">Transmembrane</keyword>
<dbReference type="GO" id="GO:0005044">
    <property type="term" value="F:scavenger receptor activity"/>
    <property type="evidence" value="ECO:0007669"/>
    <property type="project" value="TreeGrafter"/>
</dbReference>
<evidence type="ECO:0000256" key="11">
    <source>
        <dbReference type="SAM" id="MobiDB-lite"/>
    </source>
</evidence>
<feature type="transmembrane region" description="Helical" evidence="12">
    <location>
        <begin position="174"/>
        <end position="195"/>
    </location>
</feature>
<dbReference type="EMBL" id="OU963864">
    <property type="protein sequence ID" value="CAH0769789.1"/>
    <property type="molecule type" value="Genomic_DNA"/>
</dbReference>
<evidence type="ECO:0000256" key="8">
    <source>
        <dbReference type="ARBA" id="ARBA00023170"/>
    </source>
</evidence>
<evidence type="ECO:0000256" key="3">
    <source>
        <dbReference type="ARBA" id="ARBA00022475"/>
    </source>
</evidence>
<comment type="subcellular location">
    <subcellularLocation>
        <location evidence="1">Cell membrane</location>
        <topology evidence="1">Multi-pass membrane protein</topology>
    </subcellularLocation>
</comment>